<dbReference type="Proteomes" id="UP000822626">
    <property type="component" value="Segment"/>
</dbReference>
<dbReference type="CDD" id="cd00085">
    <property type="entry name" value="HNHc"/>
    <property type="match status" value="1"/>
</dbReference>
<evidence type="ECO:0000259" key="2">
    <source>
        <dbReference type="SMART" id="SM00507"/>
    </source>
</evidence>
<feature type="compositionally biased region" description="Basic and acidic residues" evidence="1">
    <location>
        <begin position="49"/>
        <end position="60"/>
    </location>
</feature>
<keyword evidence="4" id="KW-1185">Reference proteome</keyword>
<dbReference type="InterPro" id="IPR003615">
    <property type="entry name" value="HNH_nuc"/>
</dbReference>
<name>A0AAE7K7C9_9CAUD</name>
<dbReference type="RefSeq" id="YP_009964466.1">
    <property type="nucleotide sequence ID" value="NC_051730.1"/>
</dbReference>
<evidence type="ECO:0000313" key="4">
    <source>
        <dbReference type="Proteomes" id="UP000822626"/>
    </source>
</evidence>
<accession>A0AAE7K7C9</accession>
<feature type="domain" description="HNH nuclease" evidence="2">
    <location>
        <begin position="122"/>
        <end position="169"/>
    </location>
</feature>
<dbReference type="GeneID" id="60336180"/>
<sequence length="188" mass="21407">MRAVRLPAPRRPVPLHLPRIRTTRGRGRDGEGVLMTKPYYQDDQVTLYRPRDGESADERRRRLNREKARRHRARKRGEDVPWQPRPSGYSQSPEHVQKRADAIRGSKHPRWIGDAVSEKGGRSRALRMYTDIGPCEGCGASDAERHHVDGNTANNAPENIGILCRRCHMTADGRLDAVRSTPYRGCVK</sequence>
<proteinExistence type="predicted"/>
<dbReference type="SMART" id="SM00507">
    <property type="entry name" value="HNHc"/>
    <property type="match status" value="1"/>
</dbReference>
<dbReference type="KEGG" id="vg:60336180"/>
<dbReference type="EMBL" id="MT498061">
    <property type="protein sequence ID" value="QKY80236.1"/>
    <property type="molecule type" value="Genomic_DNA"/>
</dbReference>
<feature type="region of interest" description="Disordered" evidence="1">
    <location>
        <begin position="21"/>
        <end position="95"/>
    </location>
</feature>
<evidence type="ECO:0000256" key="1">
    <source>
        <dbReference type="SAM" id="MobiDB-lite"/>
    </source>
</evidence>
<organism evidence="3 4">
    <name type="scientific">Mycobacterium phage Jung</name>
    <dbReference type="NCBI Taxonomy" id="2742107"/>
    <lineage>
        <taxon>Viruses</taxon>
        <taxon>Duplodnaviria</taxon>
        <taxon>Heunggongvirae</taxon>
        <taxon>Uroviricota</taxon>
        <taxon>Caudoviricetes</taxon>
        <taxon>Pclasvirinae</taxon>
        <taxon>Fishburnevirus</taxon>
        <taxon>Fishburnevirus jung</taxon>
    </lineage>
</organism>
<protein>
    <recommendedName>
        <fullName evidence="2">HNH nuclease domain-containing protein</fullName>
    </recommendedName>
</protein>
<reference evidence="3 4" key="1">
    <citation type="submission" date="2020-05" db="EMBL/GenBank/DDBJ databases">
        <authorList>
            <person name="Abdela F."/>
            <person name="Strong C."/>
            <person name="Regner K."/>
            <person name="Tsourkas P.K."/>
            <person name="Garlena R.A."/>
            <person name="Russell D.A."/>
            <person name="Pope W.H."/>
            <person name="Jacobs-Sera D."/>
            <person name="Hatfull G.F."/>
        </authorList>
    </citation>
    <scope>NUCLEOTIDE SEQUENCE [LARGE SCALE GENOMIC DNA]</scope>
</reference>
<gene>
    <name evidence="3" type="primary">55</name>
    <name evidence="3" type="ORF">SEA_JUNG_55</name>
</gene>
<evidence type="ECO:0000313" key="3">
    <source>
        <dbReference type="EMBL" id="QKY80236.1"/>
    </source>
</evidence>
<feature type="compositionally biased region" description="Basic residues" evidence="1">
    <location>
        <begin position="61"/>
        <end position="75"/>
    </location>
</feature>